<comment type="caution">
    <text evidence="15">The sequence shown here is derived from an EMBL/GenBank/DDBJ whole genome shotgun (WGS) entry which is preliminary data.</text>
</comment>
<evidence type="ECO:0000256" key="13">
    <source>
        <dbReference type="SAM" id="MobiDB-lite"/>
    </source>
</evidence>
<organism evidence="15 16">
    <name type="scientific">Neocucurbitaria cava</name>
    <dbReference type="NCBI Taxonomy" id="798079"/>
    <lineage>
        <taxon>Eukaryota</taxon>
        <taxon>Fungi</taxon>
        <taxon>Dikarya</taxon>
        <taxon>Ascomycota</taxon>
        <taxon>Pezizomycotina</taxon>
        <taxon>Dothideomycetes</taxon>
        <taxon>Pleosporomycetidae</taxon>
        <taxon>Pleosporales</taxon>
        <taxon>Pleosporineae</taxon>
        <taxon>Cucurbitariaceae</taxon>
        <taxon>Neocucurbitaria</taxon>
    </lineage>
</organism>
<evidence type="ECO:0000256" key="5">
    <source>
        <dbReference type="ARBA" id="ARBA00022603"/>
    </source>
</evidence>
<sequence>MADVTRKRAVEGDGPVNTKRSAIDNLVHTFRKKGQYDSIRKELMNQYNAGPAKDELLNALKELVDSETDRNPSLLSRDPKMATTLIEGAGERSAIYGNIMTTVNTLLDRLIETQGLPKMREYRIQEIGAEAAAEEEKRGSKTEEEWAQEADARRQEREAIREKELEKEREKEREERAKKEERRRREKEEDEAREKARQEEKERRRKEREEREKEEEERRRLDRERVEKEREEERLRLKKEREEHEKSREARLKKIREEDAARERRIQEELERDRGGRYRGSRARSRTPDRDRDRRGRDRSRRRSRSRTRSRERRSSIKPEDIKVDDDLALQLLLQESEQMKRSRQRPALERSESLEPPMRKAQPPKSLVPRDPIAARLAKMDSKSASPALRSPSKEPATPNAADKEGDMPMDEAPPGEPSGELPAKSRWDHPPDLPSRGDKSRGRSRSRSIARSIRRRSRTRSPSRGSRFDRRSSIREDDRRSRRDDDKHSYRPRADSRRRDRVDRDDKPSRRDSRSRSRETHVSRRKSRFGTRSPSPPREERRKDRSRSRERRRVRDRSPPPRRRHRSRSRSPDNIDRYVPGGGGAGAGNARKHDDSRDRKRDDSRPRKREDSRDRARSYRSREYDRWDGGRERASRRQESDCYQPGGGGASASDDKDRDRDRKPRERSRSRSRDRETNFTSAGPPAMFVGKPKIKTRTVIVKKPAAATTANPSPGAPRTPSSAQTRPGNGVRSHSATGPPANRYQSTPLSHTKAREPLRKSLSVSRVESRKRKGTPSMTPQWASSDDSSEEEDEDRLGVKRLKIRPASSSIEPMNLNRTLEPDLRRRIRIQEAHANGSAKETANGTTNGTSETEQSNGTLNGTSTTASQAIPSGKSDVKHNGVPEEKKTAEKNGRLIHGLDMSSGAGAKDYKRAFPSSEEIISLELQYPSPTRPEKFEAVDPLDVSEGYSPLNDIYFSIEEIIQHYLPEDLSRELSSDTEGTVRLLKRAVTKDSPSDFLAELTKFNTLIRSRLTDGTIPLILDSMHALPLSLVKRITAQSYNRIVSPHAHRLRKVKGKETTYGELLTPFVHKIFAQTRLTSSHTFVDLGSGVGNVVLQAALQTGAESWGIEKMDLAASLASKQASELRARARLWNIALGKMELLHGDFLDSPAIDAVLRRADVVLVNNKVFGEHLNNMLLQKFLDLKMGCKVVSLESFGGGAGKGIRNEQSIAGLFDEERFESGTDSVSWAGESVEYYIATKAR</sequence>
<dbReference type="Gene3D" id="3.40.50.150">
    <property type="entry name" value="Vaccinia Virus protein VP39"/>
    <property type="match status" value="1"/>
</dbReference>
<dbReference type="InterPro" id="IPR029063">
    <property type="entry name" value="SAM-dependent_MTases_sf"/>
</dbReference>
<feature type="compositionally biased region" description="Basic residues" evidence="13">
    <location>
        <begin position="297"/>
        <end position="312"/>
    </location>
</feature>
<feature type="compositionally biased region" description="Basic and acidic residues" evidence="13">
    <location>
        <begin position="425"/>
        <end position="443"/>
    </location>
</feature>
<feature type="domain" description="DOT1" evidence="14">
    <location>
        <begin position="926"/>
        <end position="1246"/>
    </location>
</feature>
<name>A0A9W9CHM3_9PLEO</name>
<evidence type="ECO:0000256" key="4">
    <source>
        <dbReference type="ARBA" id="ARBA00020987"/>
    </source>
</evidence>
<dbReference type="GO" id="GO:0005634">
    <property type="term" value="C:nucleus"/>
    <property type="evidence" value="ECO:0007669"/>
    <property type="project" value="UniProtKB-SubCell"/>
</dbReference>
<dbReference type="Pfam" id="PF08123">
    <property type="entry name" value="DOT1"/>
    <property type="match status" value="1"/>
</dbReference>
<dbReference type="GO" id="GO:0140956">
    <property type="term" value="F:histone H3K79 trimethyltransferase activity"/>
    <property type="evidence" value="ECO:0007669"/>
    <property type="project" value="UniProtKB-EC"/>
</dbReference>
<dbReference type="EC" id="2.1.1.360" evidence="3 12"/>
<evidence type="ECO:0000256" key="8">
    <source>
        <dbReference type="ARBA" id="ARBA00022853"/>
    </source>
</evidence>
<keyword evidence="7 12" id="KW-0949">S-adenosyl-L-methionine</keyword>
<comment type="similarity">
    <text evidence="12">Belongs to the class I-like SAM-binding methyltransferase superfamily. DOT1 family.</text>
</comment>
<feature type="compositionally biased region" description="Basic and acidic residues" evidence="13">
    <location>
        <begin position="593"/>
        <end position="642"/>
    </location>
</feature>
<evidence type="ECO:0000256" key="9">
    <source>
        <dbReference type="ARBA" id="ARBA00023242"/>
    </source>
</evidence>
<keyword evidence="9 12" id="KW-0539">Nucleus</keyword>
<evidence type="ECO:0000256" key="11">
    <source>
        <dbReference type="ARBA" id="ARBA00047770"/>
    </source>
</evidence>
<feature type="compositionally biased region" description="Basic and acidic residues" evidence="13">
    <location>
        <begin position="313"/>
        <end position="326"/>
    </location>
</feature>
<feature type="compositionally biased region" description="Basic residues" evidence="13">
    <location>
        <begin position="546"/>
        <end position="571"/>
    </location>
</feature>
<dbReference type="GO" id="GO:0006281">
    <property type="term" value="P:DNA repair"/>
    <property type="evidence" value="ECO:0007669"/>
    <property type="project" value="TreeGrafter"/>
</dbReference>
<evidence type="ECO:0000256" key="12">
    <source>
        <dbReference type="RuleBase" id="RU271113"/>
    </source>
</evidence>
<comment type="catalytic activity">
    <reaction evidence="11 12">
        <text>L-lysyl(79)-[histone H3] + 3 S-adenosyl-L-methionine = N(6),N(6),N(6)-trimethyl-L-lysyl(79)-[histone H3] + 3 S-adenosyl-L-homocysteine + 3 H(+)</text>
        <dbReference type="Rhea" id="RHEA:60328"/>
        <dbReference type="Rhea" id="RHEA-COMP:15549"/>
        <dbReference type="Rhea" id="RHEA-COMP:15552"/>
        <dbReference type="ChEBI" id="CHEBI:15378"/>
        <dbReference type="ChEBI" id="CHEBI:29969"/>
        <dbReference type="ChEBI" id="CHEBI:57856"/>
        <dbReference type="ChEBI" id="CHEBI:59789"/>
        <dbReference type="ChEBI" id="CHEBI:61961"/>
        <dbReference type="EC" id="2.1.1.360"/>
    </reaction>
</comment>
<dbReference type="GO" id="GO:0032259">
    <property type="term" value="P:methylation"/>
    <property type="evidence" value="ECO:0007669"/>
    <property type="project" value="UniProtKB-KW"/>
</dbReference>
<dbReference type="Pfam" id="PF05205">
    <property type="entry name" value="COMPASS-Shg1"/>
    <property type="match status" value="1"/>
</dbReference>
<dbReference type="PROSITE" id="PS51569">
    <property type="entry name" value="DOT1"/>
    <property type="match status" value="1"/>
</dbReference>
<feature type="compositionally biased region" description="Basic residues" evidence="13">
    <location>
        <begin position="444"/>
        <end position="463"/>
    </location>
</feature>
<keyword evidence="8 12" id="KW-0156">Chromatin regulator</keyword>
<comment type="subcellular location">
    <subcellularLocation>
        <location evidence="2 12">Nucleus</location>
    </subcellularLocation>
</comment>
<feature type="compositionally biased region" description="Basic and acidic residues" evidence="13">
    <location>
        <begin position="134"/>
        <end position="180"/>
    </location>
</feature>
<gene>
    <name evidence="15" type="primary">DOT1</name>
    <name evidence="15" type="ORF">N0V83_010659</name>
</gene>
<dbReference type="SUPFAM" id="SSF53335">
    <property type="entry name" value="S-adenosyl-L-methionine-dependent methyltransferases"/>
    <property type="match status" value="1"/>
</dbReference>
<evidence type="ECO:0000259" key="14">
    <source>
        <dbReference type="PROSITE" id="PS51569"/>
    </source>
</evidence>
<comment type="activity regulation">
    <text evidence="12">Ubiquitination of histone H2B to form H2BK123ub1 is required for efficient DOT1 methyltransferase activity on histone H3.</text>
</comment>
<evidence type="ECO:0000256" key="1">
    <source>
        <dbReference type="ARBA" id="ARBA00003482"/>
    </source>
</evidence>
<evidence type="ECO:0000256" key="2">
    <source>
        <dbReference type="ARBA" id="ARBA00004123"/>
    </source>
</evidence>
<dbReference type="FunFam" id="3.40.50.150:FF:000033">
    <property type="entry name" value="Histone-lysine N-methyltransferase, H3 lysine-79 specific"/>
    <property type="match status" value="1"/>
</dbReference>
<evidence type="ECO:0000256" key="3">
    <source>
        <dbReference type="ARBA" id="ARBA00012190"/>
    </source>
</evidence>
<dbReference type="OrthoDB" id="443402at2759"/>
<accession>A0A9W9CHM3</accession>
<dbReference type="CDD" id="cd02440">
    <property type="entry name" value="AdoMet_MTases"/>
    <property type="match status" value="1"/>
</dbReference>
<dbReference type="AlphaFoldDB" id="A0A9W9CHM3"/>
<evidence type="ECO:0000256" key="7">
    <source>
        <dbReference type="ARBA" id="ARBA00022691"/>
    </source>
</evidence>
<keyword evidence="6 12" id="KW-0808">Transferase</keyword>
<feature type="compositionally biased region" description="Basic and acidic residues" evidence="13">
    <location>
        <begin position="468"/>
        <end position="524"/>
    </location>
</feature>
<protein>
    <recommendedName>
        <fullName evidence="4 12">Histone-lysine N-methyltransferase, H3 lysine-79 specific</fullName>
        <ecNumber evidence="3 12">2.1.1.360</ecNumber>
    </recommendedName>
    <alternativeName>
        <fullName evidence="10 12">Histone H3-K79 methyltransferase</fullName>
    </alternativeName>
</protein>
<evidence type="ECO:0000313" key="16">
    <source>
        <dbReference type="Proteomes" id="UP001140560"/>
    </source>
</evidence>
<feature type="compositionally biased region" description="Polar residues" evidence="13">
    <location>
        <begin position="841"/>
        <end position="873"/>
    </location>
</feature>
<dbReference type="GO" id="GO:0000077">
    <property type="term" value="P:DNA damage checkpoint signaling"/>
    <property type="evidence" value="ECO:0007669"/>
    <property type="project" value="TreeGrafter"/>
</dbReference>
<feature type="region of interest" description="Disordered" evidence="13">
    <location>
        <begin position="131"/>
        <end position="905"/>
    </location>
</feature>
<dbReference type="PANTHER" id="PTHR21451:SF0">
    <property type="entry name" value="HISTONE-LYSINE N-METHYLTRANSFERASE, H3 LYSINE-79 SPECIFIC"/>
    <property type="match status" value="1"/>
</dbReference>
<feature type="compositionally biased region" description="Basic and acidic residues" evidence="13">
    <location>
        <begin position="822"/>
        <end position="834"/>
    </location>
</feature>
<feature type="compositionally biased region" description="Basic and acidic residues" evidence="13">
    <location>
        <begin position="878"/>
        <end position="896"/>
    </location>
</feature>
<dbReference type="EMBL" id="JAPEUY010000021">
    <property type="protein sequence ID" value="KAJ4362565.1"/>
    <property type="molecule type" value="Genomic_DNA"/>
</dbReference>
<dbReference type="Gene3D" id="1.10.260.170">
    <property type="match status" value="1"/>
</dbReference>
<proteinExistence type="inferred from homology"/>
<evidence type="ECO:0000256" key="6">
    <source>
        <dbReference type="ARBA" id="ARBA00022679"/>
    </source>
</evidence>
<keyword evidence="5 12" id="KW-0489">Methyltransferase</keyword>
<dbReference type="InterPro" id="IPR055264">
    <property type="entry name" value="BOD1/SHG1_dom"/>
</dbReference>
<keyword evidence="16" id="KW-1185">Reference proteome</keyword>
<dbReference type="Proteomes" id="UP001140560">
    <property type="component" value="Unassembled WGS sequence"/>
</dbReference>
<feature type="compositionally biased region" description="Polar residues" evidence="13">
    <location>
        <begin position="809"/>
        <end position="820"/>
    </location>
</feature>
<evidence type="ECO:0000313" key="15">
    <source>
        <dbReference type="EMBL" id="KAJ4362565.1"/>
    </source>
</evidence>
<dbReference type="InterPro" id="IPR030445">
    <property type="entry name" value="H3-K79_meTrfase"/>
</dbReference>
<comment type="function">
    <text evidence="1 12">Histone methyltransferase that specifically trimethylates histone H3 to form H3K79me3. This methylation is required for telomere silencing and for the pachytene checkpoint during the meiotic cell cycle by allowing the recruitment of RAD9 to double strand breaks. Nucleosomes are preferred as substrate compared to free histone.</text>
</comment>
<evidence type="ECO:0000256" key="10">
    <source>
        <dbReference type="ARBA" id="ARBA00029821"/>
    </source>
</evidence>
<dbReference type="InterPro" id="IPR025789">
    <property type="entry name" value="DOT1_dom"/>
</dbReference>
<feature type="compositionally biased region" description="Basic and acidic residues" evidence="13">
    <location>
        <begin position="186"/>
        <end position="276"/>
    </location>
</feature>
<dbReference type="PANTHER" id="PTHR21451">
    <property type="entry name" value="HISTONE H3 METHYLTRANSFERASE"/>
    <property type="match status" value="1"/>
</dbReference>
<feature type="compositionally biased region" description="Basic and acidic residues" evidence="13">
    <location>
        <begin position="286"/>
        <end position="296"/>
    </location>
</feature>
<feature type="compositionally biased region" description="Polar residues" evidence="13">
    <location>
        <begin position="721"/>
        <end position="738"/>
    </location>
</feature>
<feature type="compositionally biased region" description="Basic and acidic residues" evidence="13">
    <location>
        <begin position="655"/>
        <end position="679"/>
    </location>
</feature>
<comment type="miscellaneous">
    <text evidence="12">In contrast to other lysine histone methyltransferases, it does not contain a SET domain, suggesting the existence of another mechanism for methylation of lysine residues of histones.</text>
</comment>
<reference evidence="15" key="1">
    <citation type="submission" date="2022-10" db="EMBL/GenBank/DDBJ databases">
        <title>Tapping the CABI collections for fungal endophytes: first genome assemblies for Collariella, Neodidymelliopsis, Ascochyta clinopodiicola, Didymella pomorum, Didymosphaeria variabile, Neocosmospora piperis and Neocucurbitaria cava.</title>
        <authorList>
            <person name="Hill R."/>
        </authorList>
    </citation>
    <scope>NUCLEOTIDE SEQUENCE</scope>
    <source>
        <strain evidence="15">IMI 356814</strain>
    </source>
</reference>